<evidence type="ECO:0000313" key="1">
    <source>
        <dbReference type="EMBL" id="KAE9276583.1"/>
    </source>
</evidence>
<evidence type="ECO:0000313" key="2">
    <source>
        <dbReference type="Proteomes" id="UP000437068"/>
    </source>
</evidence>
<proteinExistence type="predicted"/>
<accession>A0A6A4BPB8</accession>
<organism evidence="1 2">
    <name type="scientific">Phytophthora fragariae</name>
    <dbReference type="NCBI Taxonomy" id="53985"/>
    <lineage>
        <taxon>Eukaryota</taxon>
        <taxon>Sar</taxon>
        <taxon>Stramenopiles</taxon>
        <taxon>Oomycota</taxon>
        <taxon>Peronosporomycetes</taxon>
        <taxon>Peronosporales</taxon>
        <taxon>Peronosporaceae</taxon>
        <taxon>Phytophthora</taxon>
    </lineage>
</organism>
<dbReference type="Proteomes" id="UP000437068">
    <property type="component" value="Unassembled WGS sequence"/>
</dbReference>
<protein>
    <submittedName>
        <fullName evidence="1">Uncharacterized protein</fullName>
    </submittedName>
</protein>
<name>A0A6A4BPB8_9STRA</name>
<gene>
    <name evidence="1" type="ORF">PF001_g26050</name>
</gene>
<reference evidence="1 2" key="1">
    <citation type="submission" date="2018-08" db="EMBL/GenBank/DDBJ databases">
        <title>Genomic investigation of the strawberry pathogen Phytophthora fragariae indicates pathogenicity is determined by transcriptional variation in three key races.</title>
        <authorList>
            <person name="Adams T.M."/>
            <person name="Armitage A.D."/>
            <person name="Sobczyk M.K."/>
            <person name="Bates H.J."/>
            <person name="Dunwell J.M."/>
            <person name="Nellist C.F."/>
            <person name="Harrison R.J."/>
        </authorList>
    </citation>
    <scope>NUCLEOTIDE SEQUENCE [LARGE SCALE GENOMIC DNA]</scope>
    <source>
        <strain evidence="1 2">A4</strain>
    </source>
</reference>
<sequence length="52" mass="5076">MAAALSASGGGGVVAATLSLMMVKDGVKAAKFTGQNSCSGSDARARHAIVRP</sequence>
<comment type="caution">
    <text evidence="1">The sequence shown here is derived from an EMBL/GenBank/DDBJ whole genome shotgun (WGS) entry which is preliminary data.</text>
</comment>
<dbReference type="EMBL" id="QXGE01003179">
    <property type="protein sequence ID" value="KAE9276583.1"/>
    <property type="molecule type" value="Genomic_DNA"/>
</dbReference>
<dbReference type="AlphaFoldDB" id="A0A6A4BPB8"/>